<dbReference type="EMBL" id="KN726857">
    <property type="protein sequence ID" value="KIH67046.1"/>
    <property type="molecule type" value="Genomic_DNA"/>
</dbReference>
<gene>
    <name evidence="4" type="ORF">ANCDUO_02626</name>
</gene>
<accession>A0A0C2HC16</accession>
<feature type="domain" description="Follistatin-like" evidence="3">
    <location>
        <begin position="178"/>
        <end position="200"/>
    </location>
</feature>
<feature type="domain" description="Follistatin-like" evidence="3">
    <location>
        <begin position="206"/>
        <end position="228"/>
    </location>
</feature>
<name>A0A0C2HC16_9BILA</name>
<dbReference type="AlphaFoldDB" id="A0A0C2HC16"/>
<organism evidence="4 5">
    <name type="scientific">Ancylostoma duodenale</name>
    <dbReference type="NCBI Taxonomy" id="51022"/>
    <lineage>
        <taxon>Eukaryota</taxon>
        <taxon>Metazoa</taxon>
        <taxon>Ecdysozoa</taxon>
        <taxon>Nematoda</taxon>
        <taxon>Chromadorea</taxon>
        <taxon>Rhabditida</taxon>
        <taxon>Rhabditina</taxon>
        <taxon>Rhabditomorpha</taxon>
        <taxon>Strongyloidea</taxon>
        <taxon>Ancylostomatidae</taxon>
        <taxon>Ancylostomatinae</taxon>
        <taxon>Ancylostoma</taxon>
    </lineage>
</organism>
<feature type="region of interest" description="Disordered" evidence="1">
    <location>
        <begin position="66"/>
        <end position="89"/>
    </location>
</feature>
<dbReference type="Proteomes" id="UP000054047">
    <property type="component" value="Unassembled WGS sequence"/>
</dbReference>
<evidence type="ECO:0000256" key="2">
    <source>
        <dbReference type="SAM" id="SignalP"/>
    </source>
</evidence>
<dbReference type="InterPro" id="IPR003645">
    <property type="entry name" value="Fol_N"/>
</dbReference>
<dbReference type="SMART" id="SM00274">
    <property type="entry name" value="FOLN"/>
    <property type="match status" value="4"/>
</dbReference>
<keyword evidence="5" id="KW-1185">Reference proteome</keyword>
<evidence type="ECO:0000313" key="4">
    <source>
        <dbReference type="EMBL" id="KIH67046.1"/>
    </source>
</evidence>
<proteinExistence type="predicted"/>
<dbReference type="Gene3D" id="2.10.25.10">
    <property type="entry name" value="Laminin"/>
    <property type="match status" value="1"/>
</dbReference>
<feature type="signal peptide" evidence="2">
    <location>
        <begin position="1"/>
        <end position="16"/>
    </location>
</feature>
<feature type="domain" description="Follistatin-like" evidence="3">
    <location>
        <begin position="296"/>
        <end position="318"/>
    </location>
</feature>
<protein>
    <submittedName>
        <fullName evidence="4">EGF like subdomain protein</fullName>
    </submittedName>
</protein>
<dbReference type="InterPro" id="IPR002919">
    <property type="entry name" value="TIL_dom"/>
</dbReference>
<feature type="domain" description="Follistatin-like" evidence="3">
    <location>
        <begin position="324"/>
        <end position="346"/>
    </location>
</feature>
<evidence type="ECO:0000313" key="5">
    <source>
        <dbReference type="Proteomes" id="UP000054047"/>
    </source>
</evidence>
<keyword evidence="2" id="KW-0732">Signal</keyword>
<evidence type="ECO:0000259" key="3">
    <source>
        <dbReference type="SMART" id="SM00274"/>
    </source>
</evidence>
<reference evidence="4 5" key="1">
    <citation type="submission" date="2013-12" db="EMBL/GenBank/DDBJ databases">
        <title>Draft genome of the parsitic nematode Ancylostoma duodenale.</title>
        <authorList>
            <person name="Mitreva M."/>
        </authorList>
    </citation>
    <scope>NUCLEOTIDE SEQUENCE [LARGE SCALE GENOMIC DNA]</scope>
    <source>
        <strain evidence="4 5">Zhejiang</strain>
    </source>
</reference>
<feature type="chain" id="PRO_5002149701" evidence="2">
    <location>
        <begin position="17"/>
        <end position="400"/>
    </location>
</feature>
<dbReference type="OrthoDB" id="5873900at2759"/>
<dbReference type="Pfam" id="PF01826">
    <property type="entry name" value="TIL"/>
    <property type="match status" value="1"/>
</dbReference>
<evidence type="ECO:0000256" key="1">
    <source>
        <dbReference type="SAM" id="MobiDB-lite"/>
    </source>
</evidence>
<sequence>MQVLLLFCACLAYTSATSYIPPGEDGRSCAAVQCLTGTACVQTSSGAECRAIDPRYTQPENPPVIIGNDAQNDGPPGGTVGGASASPKCAGRRNERYYQCKPCESKCTDWVLKKQPVCPKKCTPGCACIPNWHRKNQPGFFTGTCVRPTWCNPITQTKTVTKVVQPTKTVRGPPAPTTCANVQCAAGSTCVIQRGKPVCQPGQSNPCATTVCTYGSTYVVEGGKAVCKKVPICTSPKPCARQCKCRPGFARINKVCETEKLCQTNFRPKLTIKTKTVIKKLPPKTVPGPPGPPGDLCLATTCEPGATCKTVDGKAVCTLPPTDPCANVVCQRGKVCQVQGQQGICTLPSKDAPKGQPCLAKCSAGQRCELKYDDNSCYNPPCPGVPTCVPAGWTVLYDRA</sequence>